<dbReference type="Gene3D" id="1.20.1250.20">
    <property type="entry name" value="MFS general substrate transporter like domains"/>
    <property type="match status" value="1"/>
</dbReference>
<organism evidence="8 9">
    <name type="scientific">Lentinula lateritia</name>
    <dbReference type="NCBI Taxonomy" id="40482"/>
    <lineage>
        <taxon>Eukaryota</taxon>
        <taxon>Fungi</taxon>
        <taxon>Dikarya</taxon>
        <taxon>Basidiomycota</taxon>
        <taxon>Agaricomycotina</taxon>
        <taxon>Agaricomycetes</taxon>
        <taxon>Agaricomycetidae</taxon>
        <taxon>Agaricales</taxon>
        <taxon>Marasmiineae</taxon>
        <taxon>Omphalotaceae</taxon>
        <taxon>Lentinula</taxon>
    </lineage>
</organism>
<sequence>MSEVAPAAKKPSSTTSIEKIADGGYSEEILSTDLVSESELKRIQRKIDLRIMPWICLTYMFMRLNVNTVGNIAIINAEQKHDIKTQLHLSPSQWAWVVSCFYYTYMGIEPFSTLMMKKTSPSFWISRIMVSWGIVACCGAAVQNYAGLITIRTLLGAAEGGFFPCILYYLAFWFRPEEITLRICFMLACSTFSGIISGFISYGVAFADGHGHLAGWRWLFIIEGLPPIVLGLLTIFILPDYPDSKATAKFLTELERHIIKERLYDGAPEKTSATWNTRQAIDVLWNPTFWSFAGIWVGNALGNPTPSFVLPTVIFELGFTNSNISNVLTVPTSVAIFLTLVTCAIMVRKDIWNPFCVAFILQIINLICCVILMTVKQPIVRYVFILIARSASNTVVNILWPSRVAALKGTTAVGLGIALSNVLSNIDGLIGPLIFSTVYGPSYHVSYSICAGILTVGIISIAVTGALVGRPVFRPLQALNSTHVD</sequence>
<feature type="transmembrane region" description="Helical" evidence="6">
    <location>
        <begin position="94"/>
        <end position="112"/>
    </location>
</feature>
<feature type="transmembrane region" description="Helical" evidence="6">
    <location>
        <begin position="445"/>
        <end position="468"/>
    </location>
</feature>
<dbReference type="EMBL" id="JANVFS010000013">
    <property type="protein sequence ID" value="KAJ4483060.1"/>
    <property type="molecule type" value="Genomic_DNA"/>
</dbReference>
<feature type="transmembrane region" description="Helical" evidence="6">
    <location>
        <begin position="183"/>
        <end position="204"/>
    </location>
</feature>
<feature type="transmembrane region" description="Helical" evidence="6">
    <location>
        <begin position="149"/>
        <end position="171"/>
    </location>
</feature>
<feature type="domain" description="Major facilitator superfamily (MFS) profile" evidence="7">
    <location>
        <begin position="51"/>
        <end position="469"/>
    </location>
</feature>
<dbReference type="InterPro" id="IPR011701">
    <property type="entry name" value="MFS"/>
</dbReference>
<reference evidence="8" key="2">
    <citation type="journal article" date="2023" name="Proc. Natl. Acad. Sci. U.S.A.">
        <title>A global phylogenomic analysis of the shiitake genus Lentinula.</title>
        <authorList>
            <person name="Sierra-Patev S."/>
            <person name="Min B."/>
            <person name="Naranjo-Ortiz M."/>
            <person name="Looney B."/>
            <person name="Konkel Z."/>
            <person name="Slot J.C."/>
            <person name="Sakamoto Y."/>
            <person name="Steenwyk J.L."/>
            <person name="Rokas A."/>
            <person name="Carro J."/>
            <person name="Camarero S."/>
            <person name="Ferreira P."/>
            <person name="Molpeceres G."/>
            <person name="Ruiz-Duenas F.J."/>
            <person name="Serrano A."/>
            <person name="Henrissat B."/>
            <person name="Drula E."/>
            <person name="Hughes K.W."/>
            <person name="Mata J.L."/>
            <person name="Ishikawa N.K."/>
            <person name="Vargas-Isla R."/>
            <person name="Ushijima S."/>
            <person name="Smith C.A."/>
            <person name="Donoghue J."/>
            <person name="Ahrendt S."/>
            <person name="Andreopoulos W."/>
            <person name="He G."/>
            <person name="LaButti K."/>
            <person name="Lipzen A."/>
            <person name="Ng V."/>
            <person name="Riley R."/>
            <person name="Sandor L."/>
            <person name="Barry K."/>
            <person name="Martinez A.T."/>
            <person name="Xiao Y."/>
            <person name="Gibbons J.G."/>
            <person name="Terashima K."/>
            <person name="Grigoriev I.V."/>
            <person name="Hibbett D."/>
        </authorList>
    </citation>
    <scope>NUCLEOTIDE SEQUENCE</scope>
    <source>
        <strain evidence="8">Sp2 HRB7682 ss15</strain>
    </source>
</reference>
<feature type="transmembrane region" description="Helical" evidence="6">
    <location>
        <begin position="216"/>
        <end position="238"/>
    </location>
</feature>
<feature type="transmembrane region" description="Helical" evidence="6">
    <location>
        <begin position="354"/>
        <end position="373"/>
    </location>
</feature>
<dbReference type="InterPro" id="IPR020846">
    <property type="entry name" value="MFS_dom"/>
</dbReference>
<comment type="subcellular location">
    <subcellularLocation>
        <location evidence="1">Membrane</location>
        <topology evidence="1">Multi-pass membrane protein</topology>
    </subcellularLocation>
</comment>
<dbReference type="GO" id="GO:0016020">
    <property type="term" value="C:membrane"/>
    <property type="evidence" value="ECO:0007669"/>
    <property type="project" value="UniProtKB-SubCell"/>
</dbReference>
<keyword evidence="5 6" id="KW-0472">Membrane</keyword>
<keyword evidence="3 6" id="KW-0812">Transmembrane</keyword>
<evidence type="ECO:0000256" key="5">
    <source>
        <dbReference type="ARBA" id="ARBA00023136"/>
    </source>
</evidence>
<evidence type="ECO:0000256" key="4">
    <source>
        <dbReference type="ARBA" id="ARBA00022989"/>
    </source>
</evidence>
<dbReference type="SUPFAM" id="SSF103473">
    <property type="entry name" value="MFS general substrate transporter"/>
    <property type="match status" value="1"/>
</dbReference>
<evidence type="ECO:0000256" key="1">
    <source>
        <dbReference type="ARBA" id="ARBA00004141"/>
    </source>
</evidence>
<accession>A0A9W9AL28</accession>
<dbReference type="Proteomes" id="UP001150238">
    <property type="component" value="Unassembled WGS sequence"/>
</dbReference>
<gene>
    <name evidence="8" type="ORF">C8J55DRAFT_548974</name>
</gene>
<dbReference type="PANTHER" id="PTHR43791">
    <property type="entry name" value="PERMEASE-RELATED"/>
    <property type="match status" value="1"/>
</dbReference>
<dbReference type="Pfam" id="PF07690">
    <property type="entry name" value="MFS_1"/>
    <property type="match status" value="1"/>
</dbReference>
<feature type="transmembrane region" description="Helical" evidence="6">
    <location>
        <begin position="327"/>
        <end position="347"/>
    </location>
</feature>
<feature type="transmembrane region" description="Helical" evidence="6">
    <location>
        <begin position="379"/>
        <end position="400"/>
    </location>
</feature>
<reference evidence="8" key="1">
    <citation type="submission" date="2022-08" db="EMBL/GenBank/DDBJ databases">
        <authorList>
            <consortium name="DOE Joint Genome Institute"/>
            <person name="Min B."/>
            <person name="Riley R."/>
            <person name="Sierra-Patev S."/>
            <person name="Naranjo-Ortiz M."/>
            <person name="Looney B."/>
            <person name="Konkel Z."/>
            <person name="Slot J.C."/>
            <person name="Sakamoto Y."/>
            <person name="Steenwyk J.L."/>
            <person name="Rokas A."/>
            <person name="Carro J."/>
            <person name="Camarero S."/>
            <person name="Ferreira P."/>
            <person name="Molpeceres G."/>
            <person name="Ruiz-Duenas F.J."/>
            <person name="Serrano A."/>
            <person name="Henrissat B."/>
            <person name="Drula E."/>
            <person name="Hughes K.W."/>
            <person name="Mata J.L."/>
            <person name="Ishikawa N.K."/>
            <person name="Vargas-Isla R."/>
            <person name="Ushijima S."/>
            <person name="Smith C.A."/>
            <person name="Ahrendt S."/>
            <person name="Andreopoulos W."/>
            <person name="He G."/>
            <person name="Labutti K."/>
            <person name="Lipzen A."/>
            <person name="Ng V."/>
            <person name="Sandor L."/>
            <person name="Barry K."/>
            <person name="Martinez A.T."/>
            <person name="Xiao Y."/>
            <person name="Gibbons J.G."/>
            <person name="Terashima K."/>
            <person name="Hibbett D.S."/>
            <person name="Grigoriev I.V."/>
        </authorList>
    </citation>
    <scope>NUCLEOTIDE SEQUENCE</scope>
    <source>
        <strain evidence="8">Sp2 HRB7682 ss15</strain>
    </source>
</reference>
<evidence type="ECO:0000256" key="3">
    <source>
        <dbReference type="ARBA" id="ARBA00022692"/>
    </source>
</evidence>
<evidence type="ECO:0000256" key="6">
    <source>
        <dbReference type="SAM" id="Phobius"/>
    </source>
</evidence>
<proteinExistence type="predicted"/>
<feature type="transmembrane region" description="Helical" evidence="6">
    <location>
        <begin position="412"/>
        <end position="439"/>
    </location>
</feature>
<name>A0A9W9AL28_9AGAR</name>
<feature type="transmembrane region" description="Helical" evidence="6">
    <location>
        <begin position="124"/>
        <end position="143"/>
    </location>
</feature>
<evidence type="ECO:0000259" key="7">
    <source>
        <dbReference type="PROSITE" id="PS50850"/>
    </source>
</evidence>
<keyword evidence="2" id="KW-0813">Transport</keyword>
<evidence type="ECO:0000313" key="8">
    <source>
        <dbReference type="EMBL" id="KAJ4483060.1"/>
    </source>
</evidence>
<keyword evidence="4 6" id="KW-1133">Transmembrane helix</keyword>
<dbReference type="FunFam" id="1.20.1250.20:FF:000018">
    <property type="entry name" value="MFS transporter permease"/>
    <property type="match status" value="1"/>
</dbReference>
<dbReference type="AlphaFoldDB" id="A0A9W9AL28"/>
<feature type="transmembrane region" description="Helical" evidence="6">
    <location>
        <begin position="51"/>
        <end position="74"/>
    </location>
</feature>
<dbReference type="GO" id="GO:0022857">
    <property type="term" value="F:transmembrane transporter activity"/>
    <property type="evidence" value="ECO:0007669"/>
    <property type="project" value="InterPro"/>
</dbReference>
<protein>
    <submittedName>
        <fullName evidence="8">High-affinity nicotinic acid transporter</fullName>
    </submittedName>
</protein>
<evidence type="ECO:0000256" key="2">
    <source>
        <dbReference type="ARBA" id="ARBA00022448"/>
    </source>
</evidence>
<feature type="transmembrane region" description="Helical" evidence="6">
    <location>
        <begin position="283"/>
        <end position="301"/>
    </location>
</feature>
<dbReference type="PROSITE" id="PS50850">
    <property type="entry name" value="MFS"/>
    <property type="match status" value="1"/>
</dbReference>
<dbReference type="PANTHER" id="PTHR43791:SF51">
    <property type="entry name" value="MAJOR FACILITATOR SUPERFAMILY (MFS) PROFILE DOMAIN-CONTAINING PROTEIN"/>
    <property type="match status" value="1"/>
</dbReference>
<comment type="caution">
    <text evidence="8">The sequence shown here is derived from an EMBL/GenBank/DDBJ whole genome shotgun (WGS) entry which is preliminary data.</text>
</comment>
<evidence type="ECO:0000313" key="9">
    <source>
        <dbReference type="Proteomes" id="UP001150238"/>
    </source>
</evidence>
<dbReference type="InterPro" id="IPR036259">
    <property type="entry name" value="MFS_trans_sf"/>
</dbReference>